<proteinExistence type="predicted"/>
<accession>A0AAD9QVG4</accession>
<keyword evidence="2" id="KW-1185">Reference proteome</keyword>
<comment type="caution">
    <text evidence="1">The sequence shown here is derived from an EMBL/GenBank/DDBJ whole genome shotgun (WGS) entry which is preliminary data.</text>
</comment>
<dbReference type="EMBL" id="JARQWQ010000012">
    <property type="protein sequence ID" value="KAK2568282.1"/>
    <property type="molecule type" value="Genomic_DNA"/>
</dbReference>
<sequence>MAQKKRLSLLHFIQLSPLAERYCFISPWTEAITHWEQSTCRQGPPGKRGVSGLSTIRKSGFRSFDSSSSSGNSNWISSDVVLKTVE</sequence>
<name>A0AAD9QVG4_ACRCE</name>
<gene>
    <name evidence="1" type="ORF">P5673_007289</name>
</gene>
<organism evidence="1 2">
    <name type="scientific">Acropora cervicornis</name>
    <name type="common">Staghorn coral</name>
    <dbReference type="NCBI Taxonomy" id="6130"/>
    <lineage>
        <taxon>Eukaryota</taxon>
        <taxon>Metazoa</taxon>
        <taxon>Cnidaria</taxon>
        <taxon>Anthozoa</taxon>
        <taxon>Hexacorallia</taxon>
        <taxon>Scleractinia</taxon>
        <taxon>Astrocoeniina</taxon>
        <taxon>Acroporidae</taxon>
        <taxon>Acropora</taxon>
    </lineage>
</organism>
<evidence type="ECO:0000313" key="2">
    <source>
        <dbReference type="Proteomes" id="UP001249851"/>
    </source>
</evidence>
<evidence type="ECO:0000313" key="1">
    <source>
        <dbReference type="EMBL" id="KAK2568282.1"/>
    </source>
</evidence>
<reference evidence="1" key="2">
    <citation type="journal article" date="2023" name="Science">
        <title>Genomic signatures of disease resistance in endangered staghorn corals.</title>
        <authorList>
            <person name="Vollmer S.V."/>
            <person name="Selwyn J.D."/>
            <person name="Despard B.A."/>
            <person name="Roesel C.L."/>
        </authorList>
    </citation>
    <scope>NUCLEOTIDE SEQUENCE</scope>
    <source>
        <strain evidence="1">K2</strain>
    </source>
</reference>
<reference evidence="1" key="1">
    <citation type="journal article" date="2023" name="G3 (Bethesda)">
        <title>Whole genome assembly and annotation of the endangered Caribbean coral Acropora cervicornis.</title>
        <authorList>
            <person name="Selwyn J.D."/>
            <person name="Vollmer S.V."/>
        </authorList>
    </citation>
    <scope>NUCLEOTIDE SEQUENCE</scope>
    <source>
        <strain evidence="1">K2</strain>
    </source>
</reference>
<dbReference type="Proteomes" id="UP001249851">
    <property type="component" value="Unassembled WGS sequence"/>
</dbReference>
<protein>
    <submittedName>
        <fullName evidence="1">Uncharacterized protein</fullName>
    </submittedName>
</protein>
<dbReference type="AlphaFoldDB" id="A0AAD9QVG4"/>